<keyword evidence="2" id="KW-0547">Nucleotide-binding</keyword>
<evidence type="ECO:0000313" key="7">
    <source>
        <dbReference type="EMBL" id="KKI51869.1"/>
    </source>
</evidence>
<evidence type="ECO:0000256" key="3">
    <source>
        <dbReference type="ARBA" id="ARBA00022777"/>
    </source>
</evidence>
<feature type="domain" description="GHMP kinase N-terminal" evidence="5">
    <location>
        <begin position="125"/>
        <end position="213"/>
    </location>
</feature>
<dbReference type="GO" id="GO:0005524">
    <property type="term" value="F:ATP binding"/>
    <property type="evidence" value="ECO:0007669"/>
    <property type="project" value="UniProtKB-KW"/>
</dbReference>
<dbReference type="AlphaFoldDB" id="A0A0M2NH41"/>
<keyword evidence="4" id="KW-0067">ATP-binding</keyword>
<dbReference type="PATRIC" id="fig|270498.16.peg.215"/>
<dbReference type="GO" id="GO:0005829">
    <property type="term" value="C:cytosol"/>
    <property type="evidence" value="ECO:0007669"/>
    <property type="project" value="TreeGrafter"/>
</dbReference>
<dbReference type="InterPro" id="IPR020568">
    <property type="entry name" value="Ribosomal_Su5_D2-typ_SF"/>
</dbReference>
<dbReference type="EMBL" id="LAYJ01000053">
    <property type="protein sequence ID" value="KKI51869.1"/>
    <property type="molecule type" value="Genomic_DNA"/>
</dbReference>
<keyword evidence="3 7" id="KW-0418">Kinase</keyword>
<evidence type="ECO:0000256" key="1">
    <source>
        <dbReference type="ARBA" id="ARBA00006566"/>
    </source>
</evidence>
<dbReference type="InterPro" id="IPR000705">
    <property type="entry name" value="Galactokinase"/>
</dbReference>
<evidence type="ECO:0000256" key="2">
    <source>
        <dbReference type="ARBA" id="ARBA00022741"/>
    </source>
</evidence>
<name>A0A0M2NH41_9FIRM</name>
<dbReference type="OrthoDB" id="250531at2"/>
<keyword evidence="8" id="KW-1185">Reference proteome</keyword>
<evidence type="ECO:0000313" key="8">
    <source>
        <dbReference type="Proteomes" id="UP000034076"/>
    </source>
</evidence>
<gene>
    <name evidence="7" type="ORF">CHK_0552</name>
</gene>
<protein>
    <submittedName>
        <fullName evidence="7">Galactokinase</fullName>
        <ecNumber evidence="7">2.7.1.6</ecNumber>
    </submittedName>
</protein>
<dbReference type="PRINTS" id="PR00473">
    <property type="entry name" value="GALCTOKINASE"/>
</dbReference>
<dbReference type="Proteomes" id="UP000034076">
    <property type="component" value="Unassembled WGS sequence"/>
</dbReference>
<dbReference type="InterPro" id="IPR006204">
    <property type="entry name" value="GHMP_kinase_N_dom"/>
</dbReference>
<accession>A0A0M2NH41</accession>
<dbReference type="SUPFAM" id="SSF55060">
    <property type="entry name" value="GHMP Kinase, C-terminal domain"/>
    <property type="match status" value="1"/>
</dbReference>
<dbReference type="RefSeq" id="WP_046442509.1">
    <property type="nucleotide sequence ID" value="NZ_LAYJ01000053.1"/>
</dbReference>
<dbReference type="InterPro" id="IPR006206">
    <property type="entry name" value="Mevalonate/galactokinase"/>
</dbReference>
<dbReference type="STRING" id="270498.CHK_0552"/>
<dbReference type="Pfam" id="PF10509">
    <property type="entry name" value="GalKase_gal_bdg"/>
    <property type="match status" value="1"/>
</dbReference>
<dbReference type="Gene3D" id="3.30.70.890">
    <property type="entry name" value="GHMP kinase, C-terminal domain"/>
    <property type="match status" value="1"/>
</dbReference>
<evidence type="ECO:0000256" key="4">
    <source>
        <dbReference type="ARBA" id="ARBA00022840"/>
    </source>
</evidence>
<dbReference type="Gene3D" id="3.30.230.10">
    <property type="match status" value="1"/>
</dbReference>
<sequence>MTEWNEAVSTIESGKLDEKLEALYGDVEKARGRYLRILKNFSELFGAPAAVGIFSTPGRTEIGGNHTDHQNGCVLAASVDVDALGVAAENGTNEIRILSEGYDLCTVDLNDLKVHEENAGKTGELIRGVAAQLQKRGFEIRGFDAYVSSDVLSGSGLSSSAAYEMWLGVTMNHMFCGGSVTPIETAQIGQYAENVYFGKPCGLMDQAASISGGVIAIDFMDKENPVVEKIDADFHGHALCIVDSGADHAGLTPAYAAIRSEMEAVAAHFGKKVLREVPREDFIKELPAVREKLGDRAVLRAFHFYHDNERAILEAKALKENRFEDFLALVNESGRSSFMYLQNVSVPGADKHQELAVTLALCDEFLDGKGAFRVHGGGFAGTVQAFVPADMADAFRKKMDAALGSGRCHVLFIRHVGGLEIL</sequence>
<feature type="domain" description="Galactokinase N-terminal" evidence="6">
    <location>
        <begin position="40"/>
        <end position="87"/>
    </location>
</feature>
<dbReference type="PANTHER" id="PTHR10457">
    <property type="entry name" value="MEVALONATE KINASE/GALACTOKINASE"/>
    <property type="match status" value="1"/>
</dbReference>
<evidence type="ECO:0000259" key="6">
    <source>
        <dbReference type="Pfam" id="PF10509"/>
    </source>
</evidence>
<reference evidence="7 8" key="1">
    <citation type="submission" date="2015-04" db="EMBL/GenBank/DDBJ databases">
        <title>Draft genome sequence of bacteremic isolate Catabacter hongkongensis type strain HKU16T.</title>
        <authorList>
            <person name="Lau S.K."/>
            <person name="Teng J.L."/>
            <person name="Huang Y."/>
            <person name="Curreem S.O."/>
            <person name="Tsui S.K."/>
            <person name="Woo P.C."/>
        </authorList>
    </citation>
    <scope>NUCLEOTIDE SEQUENCE [LARGE SCALE GENOMIC DNA]</scope>
    <source>
        <strain evidence="7 8">HKU16</strain>
    </source>
</reference>
<dbReference type="SUPFAM" id="SSF54211">
    <property type="entry name" value="Ribosomal protein S5 domain 2-like"/>
    <property type="match status" value="1"/>
</dbReference>
<dbReference type="Pfam" id="PF00288">
    <property type="entry name" value="GHMP_kinases_N"/>
    <property type="match status" value="1"/>
</dbReference>
<organism evidence="7 8">
    <name type="scientific">Christensenella hongkongensis</name>
    <dbReference type="NCBI Taxonomy" id="270498"/>
    <lineage>
        <taxon>Bacteria</taxon>
        <taxon>Bacillati</taxon>
        <taxon>Bacillota</taxon>
        <taxon>Clostridia</taxon>
        <taxon>Christensenellales</taxon>
        <taxon>Christensenellaceae</taxon>
        <taxon>Christensenella</taxon>
    </lineage>
</organism>
<dbReference type="GO" id="GO:0006012">
    <property type="term" value="P:galactose metabolic process"/>
    <property type="evidence" value="ECO:0007669"/>
    <property type="project" value="InterPro"/>
</dbReference>
<dbReference type="PRINTS" id="PR00959">
    <property type="entry name" value="MEVGALKINASE"/>
</dbReference>
<keyword evidence="7" id="KW-0808">Transferase</keyword>
<proteinExistence type="inferred from homology"/>
<evidence type="ECO:0000259" key="5">
    <source>
        <dbReference type="Pfam" id="PF00288"/>
    </source>
</evidence>
<dbReference type="EC" id="2.7.1.6" evidence="7"/>
<dbReference type="InterPro" id="IPR036554">
    <property type="entry name" value="GHMP_kinase_C_sf"/>
</dbReference>
<dbReference type="PIRSF" id="PIRSF000530">
    <property type="entry name" value="Galactokinase"/>
    <property type="match status" value="1"/>
</dbReference>
<dbReference type="PANTHER" id="PTHR10457:SF7">
    <property type="entry name" value="GALACTOKINASE-RELATED"/>
    <property type="match status" value="1"/>
</dbReference>
<dbReference type="GO" id="GO:0004335">
    <property type="term" value="F:galactokinase activity"/>
    <property type="evidence" value="ECO:0007669"/>
    <property type="project" value="UniProtKB-EC"/>
</dbReference>
<dbReference type="InterPro" id="IPR019539">
    <property type="entry name" value="GalKase_N"/>
</dbReference>
<comment type="caution">
    <text evidence="7">The sequence shown here is derived from an EMBL/GenBank/DDBJ whole genome shotgun (WGS) entry which is preliminary data.</text>
</comment>
<dbReference type="InterPro" id="IPR014721">
    <property type="entry name" value="Ribsml_uS5_D2-typ_fold_subgr"/>
</dbReference>
<comment type="similarity">
    <text evidence="1">Belongs to the GHMP kinase family. GalK subfamily.</text>
</comment>